<dbReference type="OrthoDB" id="705292at2"/>
<organism evidence="2 3">
    <name type="scientific">Chryseobacterium angstadtii</name>
    <dbReference type="NCBI Taxonomy" id="558151"/>
    <lineage>
        <taxon>Bacteria</taxon>
        <taxon>Pseudomonadati</taxon>
        <taxon>Bacteroidota</taxon>
        <taxon>Flavobacteriia</taxon>
        <taxon>Flavobacteriales</taxon>
        <taxon>Weeksellaceae</taxon>
        <taxon>Chryseobacterium group</taxon>
        <taxon>Chryseobacterium</taxon>
    </lineage>
</organism>
<feature type="signal peptide" evidence="1">
    <location>
        <begin position="1"/>
        <end position="18"/>
    </location>
</feature>
<sequence length="177" mass="18946">MKKIITLYLLTISFFLSAQIAIGKQTVASPSASIDFGAEDRGIILPWISSVSALASAVNGSIVFDLTDHKVKVKYNAGWKDLTVGTTGTTVDPMTGLDGVTVQYNEPEASTGRTSIGNHTNTPGILVLEDTDKAMVLPKVAHPHLNIINPSAGMIVYDTASKLLAVFNGKLWSFWKP</sequence>
<keyword evidence="3" id="KW-1185">Reference proteome</keyword>
<reference evidence="2 3" key="1">
    <citation type="journal article" date="2013" name="Int. J. Syst. Evol. Microbiol.">
        <title>Chryseobacterium angstadtii sp. nov., isolated from a newt tank.</title>
        <authorList>
            <person name="Kirk K.E."/>
            <person name="Hoffman J.A."/>
            <person name="Smith K.A."/>
            <person name="Strahan B.L."/>
            <person name="Failor K.C."/>
            <person name="Krebs J.E."/>
            <person name="Gale A.N."/>
            <person name="Do T.D."/>
            <person name="Sontag T.C."/>
            <person name="Batties A.M."/>
            <person name="Mistiszyn K."/>
            <person name="Newman J.D."/>
        </authorList>
    </citation>
    <scope>NUCLEOTIDE SEQUENCE [LARGE SCALE GENOMIC DNA]</scope>
    <source>
        <strain evidence="2 3">KM</strain>
    </source>
</reference>
<dbReference type="PATRIC" id="fig|558151.6.peg.2677"/>
<dbReference type="RefSeq" id="WP_048506982.1">
    <property type="nucleotide sequence ID" value="NZ_LFND01000003.1"/>
</dbReference>
<dbReference type="AlphaFoldDB" id="A0A0J7IGB4"/>
<proteinExistence type="predicted"/>
<dbReference type="Proteomes" id="UP000036261">
    <property type="component" value="Unassembled WGS sequence"/>
</dbReference>
<feature type="chain" id="PRO_5005288624" evidence="1">
    <location>
        <begin position="19"/>
        <end position="177"/>
    </location>
</feature>
<dbReference type="EMBL" id="LFND01000003">
    <property type="protein sequence ID" value="KMQ65044.1"/>
    <property type="molecule type" value="Genomic_DNA"/>
</dbReference>
<protein>
    <submittedName>
        <fullName evidence="2">Uncharacterized protein</fullName>
    </submittedName>
</protein>
<comment type="caution">
    <text evidence="2">The sequence shown here is derived from an EMBL/GenBank/DDBJ whole genome shotgun (WGS) entry which is preliminary data.</text>
</comment>
<keyword evidence="1" id="KW-0732">Signal</keyword>
<evidence type="ECO:0000313" key="2">
    <source>
        <dbReference type="EMBL" id="KMQ65044.1"/>
    </source>
</evidence>
<evidence type="ECO:0000313" key="3">
    <source>
        <dbReference type="Proteomes" id="UP000036261"/>
    </source>
</evidence>
<dbReference type="STRING" id="558151.ACM46_12680"/>
<name>A0A0J7IGB4_9FLAO</name>
<accession>A0A0J7IGB4</accession>
<evidence type="ECO:0000256" key="1">
    <source>
        <dbReference type="SAM" id="SignalP"/>
    </source>
</evidence>
<gene>
    <name evidence="2" type="ORF">ACM46_12680</name>
</gene>